<name>A0A1Z4LT84_9CYAN</name>
<keyword evidence="2" id="KW-1185">Reference proteome</keyword>
<dbReference type="OrthoDB" id="447608at2"/>
<accession>A0A1Z4LT84</accession>
<organism evidence="1 2">
    <name type="scientific">Calothrix parasitica NIES-267</name>
    <dbReference type="NCBI Taxonomy" id="1973488"/>
    <lineage>
        <taxon>Bacteria</taxon>
        <taxon>Bacillati</taxon>
        <taxon>Cyanobacteriota</taxon>
        <taxon>Cyanophyceae</taxon>
        <taxon>Nostocales</taxon>
        <taxon>Calotrichaceae</taxon>
        <taxon>Calothrix</taxon>
    </lineage>
</organism>
<dbReference type="AlphaFoldDB" id="A0A1Z4LT84"/>
<proteinExistence type="predicted"/>
<gene>
    <name evidence="1" type="ORF">NIES267_39350</name>
</gene>
<sequence length="345" mass="38838">MKNQLLDAIKQVISLKSGVAEYTNDDTLEALMPVDIASSLNIPDSISFSTRADVNDSFFVTYNSEIFDKFSGLLDFQGYAAALAIKYDGYLKTTGFEKKISDSLCPQNGLIRVGKSFEARTPYILFNISYTASADEKRLGMISFFVNGLTGIPGVEIGDALLWKSDQICLKDASNLEHINFEPLLNTANSHASKLIDTEITPWRKSLSRKLGRDEERIKTYYNTIISEIRAKINKKSLEGEAKEKELARIQATQLELKRKLTDLNERYSLSVTAQLHSTFVILLQTVHIECELIRKKAKRGVIAVWNPYLKIIEPLRCEDSGVPVTKFYLSDKEAKIIAPEVYSK</sequence>
<reference evidence="1 2" key="1">
    <citation type="submission" date="2017-06" db="EMBL/GenBank/DDBJ databases">
        <title>Genome sequencing of cyanobaciteial culture collection at National Institute for Environmental Studies (NIES).</title>
        <authorList>
            <person name="Hirose Y."/>
            <person name="Shimura Y."/>
            <person name="Fujisawa T."/>
            <person name="Nakamura Y."/>
            <person name="Kawachi M."/>
        </authorList>
    </citation>
    <scope>NUCLEOTIDE SEQUENCE [LARGE SCALE GENOMIC DNA]</scope>
    <source>
        <strain evidence="1 2">NIES-267</strain>
    </source>
</reference>
<dbReference type="EMBL" id="AP018227">
    <property type="protein sequence ID" value="BAY84439.1"/>
    <property type="molecule type" value="Genomic_DNA"/>
</dbReference>
<evidence type="ECO:0000313" key="2">
    <source>
        <dbReference type="Proteomes" id="UP000218418"/>
    </source>
</evidence>
<dbReference type="Proteomes" id="UP000218418">
    <property type="component" value="Chromosome"/>
</dbReference>
<protein>
    <submittedName>
        <fullName evidence="1">Uncharacterized protein</fullName>
    </submittedName>
</protein>
<evidence type="ECO:0000313" key="1">
    <source>
        <dbReference type="EMBL" id="BAY84439.1"/>
    </source>
</evidence>